<accession>A0A2P4YLY8</accession>
<gene>
    <name evidence="1" type="ORF">PHPALM_3602</name>
</gene>
<sequence length="110" mass="12293">MGDILLSEGVMEQLGYTAQTLTDHARVVQSVYDMDEDAAMTGVCRVLAYGATANYPEPTPEEKVLQSDEDLHCFPEVHINQDQEKTRAQEWKILTDKLGEAARLRCSASF</sequence>
<reference evidence="1 2" key="1">
    <citation type="journal article" date="2017" name="Genome Biol. Evol.">
        <title>Phytophthora megakarya and P. palmivora, closely related causal agents of cacao black pod rot, underwent increases in genome sizes and gene numbers by different mechanisms.</title>
        <authorList>
            <person name="Ali S.S."/>
            <person name="Shao J."/>
            <person name="Lary D.J."/>
            <person name="Kronmiller B."/>
            <person name="Shen D."/>
            <person name="Strem M.D."/>
            <person name="Amoako-Attah I."/>
            <person name="Akrofi A.Y."/>
            <person name="Begoude B.A."/>
            <person name="Ten Hoopen G.M."/>
            <person name="Coulibaly K."/>
            <person name="Kebe B.I."/>
            <person name="Melnick R.L."/>
            <person name="Guiltinan M.J."/>
            <person name="Tyler B.M."/>
            <person name="Meinhardt L.W."/>
            <person name="Bailey B.A."/>
        </authorList>
    </citation>
    <scope>NUCLEOTIDE SEQUENCE [LARGE SCALE GENOMIC DNA]</scope>
    <source>
        <strain evidence="2">sbr112.9</strain>
    </source>
</reference>
<dbReference type="AlphaFoldDB" id="A0A2P4YLY8"/>
<evidence type="ECO:0000313" key="2">
    <source>
        <dbReference type="Proteomes" id="UP000237271"/>
    </source>
</evidence>
<protein>
    <submittedName>
        <fullName evidence="1">Uncharacterized protein</fullName>
    </submittedName>
</protein>
<dbReference type="EMBL" id="NCKW01001896">
    <property type="protein sequence ID" value="POM78824.1"/>
    <property type="molecule type" value="Genomic_DNA"/>
</dbReference>
<keyword evidence="2" id="KW-1185">Reference proteome</keyword>
<organism evidence="1 2">
    <name type="scientific">Phytophthora palmivora</name>
    <dbReference type="NCBI Taxonomy" id="4796"/>
    <lineage>
        <taxon>Eukaryota</taxon>
        <taxon>Sar</taxon>
        <taxon>Stramenopiles</taxon>
        <taxon>Oomycota</taxon>
        <taxon>Peronosporomycetes</taxon>
        <taxon>Peronosporales</taxon>
        <taxon>Peronosporaceae</taxon>
        <taxon>Phytophthora</taxon>
    </lineage>
</organism>
<name>A0A2P4YLY8_9STRA</name>
<dbReference type="OrthoDB" id="113362at2759"/>
<proteinExistence type="predicted"/>
<dbReference type="Proteomes" id="UP000237271">
    <property type="component" value="Unassembled WGS sequence"/>
</dbReference>
<evidence type="ECO:0000313" key="1">
    <source>
        <dbReference type="EMBL" id="POM78824.1"/>
    </source>
</evidence>
<comment type="caution">
    <text evidence="1">The sequence shown here is derived from an EMBL/GenBank/DDBJ whole genome shotgun (WGS) entry which is preliminary data.</text>
</comment>